<gene>
    <name evidence="1" type="ORF">MPPM_4742</name>
</gene>
<reference evidence="1 2" key="1">
    <citation type="journal article" date="2016" name="Genome Announc.">
        <title>Complete Genome Sequence of Methylobacterium populi P-1M, Isolated from Pink-Pigmented Household Biofilm.</title>
        <authorList>
            <person name="Morohoshi T."/>
            <person name="Ikeda T."/>
        </authorList>
    </citation>
    <scope>NUCLEOTIDE SEQUENCE [LARGE SCALE GENOMIC DNA]</scope>
    <source>
        <strain evidence="1 2">P-1M</strain>
    </source>
</reference>
<dbReference type="AlphaFoldDB" id="A0A160PIK7"/>
<protein>
    <submittedName>
        <fullName evidence="1">Uncharacterized protein</fullName>
    </submittedName>
</protein>
<dbReference type="RefSeq" id="WP_096487094.1">
    <property type="nucleotide sequence ID" value="NZ_AP014809.1"/>
</dbReference>
<sequence>MAVAEFKSWFDAGILIRGRMVNEIKGAAWKYGLEFEHERAGSVVRFKVWGDPTAVSSFQKAYARWGRDLMEANA</sequence>
<evidence type="ECO:0000313" key="2">
    <source>
        <dbReference type="Proteomes" id="UP000218288"/>
    </source>
</evidence>
<organism evidence="1 2">
    <name type="scientific">Methylorubrum populi</name>
    <dbReference type="NCBI Taxonomy" id="223967"/>
    <lineage>
        <taxon>Bacteria</taxon>
        <taxon>Pseudomonadati</taxon>
        <taxon>Pseudomonadota</taxon>
        <taxon>Alphaproteobacteria</taxon>
        <taxon>Hyphomicrobiales</taxon>
        <taxon>Methylobacteriaceae</taxon>
        <taxon>Methylorubrum</taxon>
    </lineage>
</organism>
<evidence type="ECO:0000313" key="1">
    <source>
        <dbReference type="EMBL" id="BAU93347.1"/>
    </source>
</evidence>
<name>A0A160PIK7_9HYPH</name>
<accession>A0A160PIK7</accession>
<proteinExistence type="predicted"/>
<dbReference type="Proteomes" id="UP000218288">
    <property type="component" value="Chromosome"/>
</dbReference>
<dbReference type="EMBL" id="AP014809">
    <property type="protein sequence ID" value="BAU93347.1"/>
    <property type="molecule type" value="Genomic_DNA"/>
</dbReference>